<comment type="caution">
    <text evidence="1">The sequence shown here is derived from an EMBL/GenBank/DDBJ whole genome shotgun (WGS) entry which is preliminary data.</text>
</comment>
<sequence>MEKVSYILIIGMSYFLASCNEDVGESKCKFAYIDKGWREVTVIPDELSKTRYFEEGNFYFDSNGDIVKCLHSDSDGICNGNYIVFSKNVDGIYEEYMDIICVD</sequence>
<reference evidence="2" key="1">
    <citation type="journal article" date="2019" name="Int. J. Syst. Evol. Microbiol.">
        <title>The Global Catalogue of Microorganisms (GCM) 10K type strain sequencing project: providing services to taxonomists for standard genome sequencing and annotation.</title>
        <authorList>
            <consortium name="The Broad Institute Genomics Platform"/>
            <consortium name="The Broad Institute Genome Sequencing Center for Infectious Disease"/>
            <person name="Wu L."/>
            <person name="Ma J."/>
        </authorList>
    </citation>
    <scope>NUCLEOTIDE SEQUENCE [LARGE SCALE GENOMIC DNA]</scope>
    <source>
        <strain evidence="2">KCTC 52473</strain>
    </source>
</reference>
<keyword evidence="2" id="KW-1185">Reference proteome</keyword>
<dbReference type="Proteomes" id="UP001595478">
    <property type="component" value="Unassembled WGS sequence"/>
</dbReference>
<protein>
    <recommendedName>
        <fullName evidence="3">Lipoprotein</fullName>
    </recommendedName>
</protein>
<dbReference type="SUPFAM" id="SSF116734">
    <property type="entry name" value="DNA methylase specificity domain"/>
    <property type="match status" value="1"/>
</dbReference>
<evidence type="ECO:0000313" key="2">
    <source>
        <dbReference type="Proteomes" id="UP001595478"/>
    </source>
</evidence>
<gene>
    <name evidence="1" type="ORF">ACFOHL_15075</name>
</gene>
<evidence type="ECO:0008006" key="3">
    <source>
        <dbReference type="Google" id="ProtNLM"/>
    </source>
</evidence>
<organism evidence="1 2">
    <name type="scientific">Agaribacter flavus</name>
    <dbReference type="NCBI Taxonomy" id="1902781"/>
    <lineage>
        <taxon>Bacteria</taxon>
        <taxon>Pseudomonadati</taxon>
        <taxon>Pseudomonadota</taxon>
        <taxon>Gammaproteobacteria</taxon>
        <taxon>Alteromonadales</taxon>
        <taxon>Alteromonadaceae</taxon>
        <taxon>Agaribacter</taxon>
    </lineage>
</organism>
<evidence type="ECO:0000313" key="1">
    <source>
        <dbReference type="EMBL" id="MFC3122945.1"/>
    </source>
</evidence>
<proteinExistence type="predicted"/>
<dbReference type="PROSITE" id="PS51257">
    <property type="entry name" value="PROKAR_LIPOPROTEIN"/>
    <property type="match status" value="1"/>
</dbReference>
<name>A0ABV7FUV7_9ALTE</name>
<dbReference type="EMBL" id="JBHRSW010000042">
    <property type="protein sequence ID" value="MFC3122945.1"/>
    <property type="molecule type" value="Genomic_DNA"/>
</dbReference>
<dbReference type="RefSeq" id="WP_376921072.1">
    <property type="nucleotide sequence ID" value="NZ_JBHRSW010000042.1"/>
</dbReference>
<accession>A0ABV7FUV7</accession>